<dbReference type="InterPro" id="IPR050764">
    <property type="entry name" value="CbbQ/NirQ/NorQ/GpvN"/>
</dbReference>
<dbReference type="Gene3D" id="3.40.50.300">
    <property type="entry name" value="P-loop containing nucleotide triphosphate hydrolases"/>
    <property type="match status" value="1"/>
</dbReference>
<feature type="domain" description="ChlI/MoxR AAA lid" evidence="5">
    <location>
        <begin position="233"/>
        <end position="292"/>
    </location>
</feature>
<dbReference type="PANTHER" id="PTHR42759:SF5">
    <property type="entry name" value="METHANOL DEHYDROGENASE REGULATOR"/>
    <property type="match status" value="1"/>
</dbReference>
<dbReference type="SUPFAM" id="SSF52540">
    <property type="entry name" value="P-loop containing nucleoside triphosphate hydrolases"/>
    <property type="match status" value="1"/>
</dbReference>
<evidence type="ECO:0000256" key="3">
    <source>
        <dbReference type="ARBA" id="ARBA00061607"/>
    </source>
</evidence>
<sequence length="313" mass="34274">MPAELLSLVSELESNINQVVVGKAEVVRKCLVALLAGEHILLEDVPGVGKTLVGKALARSVAGDFCRLQFTPDLLPSDIVGSNIFNTKTNEFVYHSGPIFSNIVIADEINRSSPRTQSALLEAMSDGQVSVDGETHNLPRPFMVIATQNPFEFEGTYPLPESQLDRFLMRISMGYPDRSAERQILESHRSGEPVDELAPVVNCEQIAELQDRVRKIEVSESISEYLLDIVDGTRTSDDLEVGASTRAGLSLFRASQSMALLEGREFVVPDDVKQLAVPVLAHRVIPKGFLHAGQREAVESMVARIVDDITIPV</sequence>
<organism evidence="6 7">
    <name type="scientific">Blastopirellula marina</name>
    <dbReference type="NCBI Taxonomy" id="124"/>
    <lineage>
        <taxon>Bacteria</taxon>
        <taxon>Pseudomonadati</taxon>
        <taxon>Planctomycetota</taxon>
        <taxon>Planctomycetia</taxon>
        <taxon>Pirellulales</taxon>
        <taxon>Pirellulaceae</taxon>
        <taxon>Blastopirellula</taxon>
    </lineage>
</organism>
<dbReference type="InterPro" id="IPR041628">
    <property type="entry name" value="ChlI/MoxR_AAA_lid"/>
</dbReference>
<dbReference type="EMBL" id="PUHZ01000025">
    <property type="protein sequence ID" value="PQO42274.1"/>
    <property type="molecule type" value="Genomic_DNA"/>
</dbReference>
<name>A0A2S8GDV7_9BACT</name>
<dbReference type="Gene3D" id="1.10.8.80">
    <property type="entry name" value="Magnesium chelatase subunit I, C-Terminal domain"/>
    <property type="match status" value="1"/>
</dbReference>
<dbReference type="GO" id="GO:0016887">
    <property type="term" value="F:ATP hydrolysis activity"/>
    <property type="evidence" value="ECO:0007669"/>
    <property type="project" value="InterPro"/>
</dbReference>
<dbReference type="PIRSF" id="PIRSF002849">
    <property type="entry name" value="AAA_ATPase_chaperone_MoxR_prd"/>
    <property type="match status" value="1"/>
</dbReference>
<reference evidence="6 7" key="1">
    <citation type="submission" date="2018-02" db="EMBL/GenBank/DDBJ databases">
        <title>Comparative genomes isolates from brazilian mangrove.</title>
        <authorList>
            <person name="Araujo J.E."/>
            <person name="Taketani R.G."/>
            <person name="Silva M.C.P."/>
            <person name="Loureco M.V."/>
            <person name="Andreote F.D."/>
        </authorList>
    </citation>
    <scope>NUCLEOTIDE SEQUENCE [LARGE SCALE GENOMIC DNA]</scope>
    <source>
        <strain evidence="6 7">Nap-Phe MGV</strain>
    </source>
</reference>
<keyword evidence="1" id="KW-0547">Nucleotide-binding</keyword>
<dbReference type="AlphaFoldDB" id="A0A2S8GDV7"/>
<protein>
    <submittedName>
        <fullName evidence="6">ATPase</fullName>
    </submittedName>
</protein>
<comment type="caution">
    <text evidence="6">The sequence shown here is derived from an EMBL/GenBank/DDBJ whole genome shotgun (WGS) entry which is preliminary data.</text>
</comment>
<dbReference type="PANTHER" id="PTHR42759">
    <property type="entry name" value="MOXR FAMILY PROTEIN"/>
    <property type="match status" value="1"/>
</dbReference>
<dbReference type="RefSeq" id="WP_105338855.1">
    <property type="nucleotide sequence ID" value="NZ_PUHZ01000025.1"/>
</dbReference>
<evidence type="ECO:0000313" key="6">
    <source>
        <dbReference type="EMBL" id="PQO42274.1"/>
    </source>
</evidence>
<comment type="similarity">
    <text evidence="3">Belongs to the MoxR family.</text>
</comment>
<proteinExistence type="inferred from homology"/>
<evidence type="ECO:0000259" key="4">
    <source>
        <dbReference type="Pfam" id="PF07726"/>
    </source>
</evidence>
<evidence type="ECO:0000313" key="7">
    <source>
        <dbReference type="Proteomes" id="UP000237819"/>
    </source>
</evidence>
<dbReference type="Proteomes" id="UP000237819">
    <property type="component" value="Unassembled WGS sequence"/>
</dbReference>
<dbReference type="Pfam" id="PF07726">
    <property type="entry name" value="AAA_3"/>
    <property type="match status" value="1"/>
</dbReference>
<dbReference type="InterPro" id="IPR011703">
    <property type="entry name" value="ATPase_AAA-3"/>
</dbReference>
<dbReference type="Pfam" id="PF17863">
    <property type="entry name" value="AAA_lid_2"/>
    <property type="match status" value="1"/>
</dbReference>
<evidence type="ECO:0000256" key="2">
    <source>
        <dbReference type="ARBA" id="ARBA00022840"/>
    </source>
</evidence>
<dbReference type="OrthoDB" id="9808397at2"/>
<evidence type="ECO:0000259" key="5">
    <source>
        <dbReference type="Pfam" id="PF17863"/>
    </source>
</evidence>
<dbReference type="GO" id="GO:0005524">
    <property type="term" value="F:ATP binding"/>
    <property type="evidence" value="ECO:0007669"/>
    <property type="project" value="UniProtKB-KW"/>
</dbReference>
<dbReference type="CDD" id="cd00009">
    <property type="entry name" value="AAA"/>
    <property type="match status" value="1"/>
</dbReference>
<gene>
    <name evidence="6" type="ORF">C5Y93_28450</name>
</gene>
<dbReference type="FunFam" id="3.40.50.300:FF:000640">
    <property type="entry name" value="MoxR family ATPase"/>
    <property type="match status" value="1"/>
</dbReference>
<keyword evidence="2" id="KW-0067">ATP-binding</keyword>
<evidence type="ECO:0000256" key="1">
    <source>
        <dbReference type="ARBA" id="ARBA00022741"/>
    </source>
</evidence>
<accession>A0A2S8GDV7</accession>
<feature type="domain" description="ATPase AAA-3" evidence="4">
    <location>
        <begin position="39"/>
        <end position="169"/>
    </location>
</feature>
<dbReference type="InterPro" id="IPR027417">
    <property type="entry name" value="P-loop_NTPase"/>
</dbReference>